<proteinExistence type="predicted"/>
<evidence type="ECO:0000256" key="1">
    <source>
        <dbReference type="SAM" id="MobiDB-lite"/>
    </source>
</evidence>
<feature type="compositionally biased region" description="Polar residues" evidence="1">
    <location>
        <begin position="255"/>
        <end position="267"/>
    </location>
</feature>
<reference evidence="2" key="2">
    <citation type="submission" date="2025-08" db="UniProtKB">
        <authorList>
            <consortium name="Ensembl"/>
        </authorList>
    </citation>
    <scope>IDENTIFICATION</scope>
</reference>
<evidence type="ECO:0000313" key="2">
    <source>
        <dbReference type="Ensembl" id="ENSCHIP00010003457.1"/>
    </source>
</evidence>
<feature type="compositionally biased region" description="Basic and acidic residues" evidence="1">
    <location>
        <begin position="284"/>
        <end position="304"/>
    </location>
</feature>
<feature type="compositionally biased region" description="Polar residues" evidence="1">
    <location>
        <begin position="221"/>
        <end position="230"/>
    </location>
</feature>
<sequence length="379" mass="41623">MVKEEGKEWKGVGREREKDSENTVRHSLVSFLAPMDTAEKELCGPIKGRAGGWQAPLTHGAISSSGIGAHIQGLSIPDEGGGMEECFQVCSTFSPQPSPKFPLTSPPPQHQAPKFIEEKQAHFQSSAGHSKRSRQHSHSESPGFVDIIKKKLCSYFGNGSQKRPEDVLTLSSQGGQKHRALQASKASALTTNTTQGRSKTKSQMPPFHRIGPRDPMKSKRQSLSQNNRTSHFTEEKLQAQEKESINPPKGKGPNETISLLCQNQDIATHTVDGGPSSGPAGDSEPAHGDETRSNDAHTRPDHTTAKQTPLDPMEDGGDFKDKPQTSTYLELFEKARKAHYLRHRTPPESERLLSIAEIFGHKEFSQSRAEKGCENRVTI</sequence>
<dbReference type="InterPro" id="IPR031525">
    <property type="entry name" value="CC190"/>
</dbReference>
<reference evidence="2" key="1">
    <citation type="submission" date="2019-03" db="EMBL/GenBank/DDBJ databases">
        <title>Genome sequencing and reference-guided assembly of Black Bengal Goat (Capra hircus).</title>
        <authorList>
            <person name="Siddiki A.Z."/>
            <person name="Baten A."/>
            <person name="Billah M."/>
            <person name="Alam M.A.U."/>
            <person name="Shawrob K.S.M."/>
            <person name="Saha S."/>
            <person name="Chowdhury M."/>
            <person name="Rahman A.H."/>
            <person name="Stear M."/>
            <person name="Miah G."/>
            <person name="Das G.B."/>
            <person name="Hossain M.M."/>
            <person name="Kumkum M."/>
            <person name="Islam M.S."/>
            <person name="Mollah A.M."/>
            <person name="Ahsan A."/>
            <person name="Tusar F."/>
            <person name="Khan M.K.I."/>
        </authorList>
    </citation>
    <scope>NUCLEOTIDE SEQUENCE [LARGE SCALE GENOMIC DNA]</scope>
</reference>
<feature type="compositionally biased region" description="Basic and acidic residues" evidence="1">
    <location>
        <begin position="1"/>
        <end position="24"/>
    </location>
</feature>
<feature type="region of interest" description="Disordered" evidence="1">
    <location>
        <begin position="1"/>
        <end position="25"/>
    </location>
</feature>
<feature type="region of interest" description="Disordered" evidence="1">
    <location>
        <begin position="120"/>
        <end position="143"/>
    </location>
</feature>
<name>A0A8C2QRI7_CAPHI</name>
<feature type="region of interest" description="Disordered" evidence="1">
    <location>
        <begin position="160"/>
        <end position="325"/>
    </location>
</feature>
<feature type="compositionally biased region" description="Low complexity" evidence="1">
    <location>
        <begin position="272"/>
        <end position="283"/>
    </location>
</feature>
<dbReference type="Ensembl" id="ENSCHIT00010004801.1">
    <property type="protein sequence ID" value="ENSCHIP00010003457.1"/>
    <property type="gene ID" value="ENSCHIG00010002507.1"/>
</dbReference>
<feature type="compositionally biased region" description="Basic and acidic residues" evidence="1">
    <location>
        <begin position="231"/>
        <end position="244"/>
    </location>
</feature>
<dbReference type="PANTHER" id="PTHR36871:SF1">
    <property type="entry name" value="COILED-COIL DOMAIN-CONTAINING PROTEIN 190"/>
    <property type="match status" value="1"/>
</dbReference>
<dbReference type="AlphaFoldDB" id="A0A8C2QRI7"/>
<feature type="compositionally biased region" description="Polar residues" evidence="1">
    <location>
        <begin position="184"/>
        <end position="203"/>
    </location>
</feature>
<dbReference type="PANTHER" id="PTHR36871">
    <property type="entry name" value="COILED-COIL DOMAIN-CONTAINING PROTEIN 190"/>
    <property type="match status" value="1"/>
</dbReference>
<dbReference type="Pfam" id="PF15768">
    <property type="entry name" value="CC190"/>
    <property type="match status" value="1"/>
</dbReference>
<protein>
    <submittedName>
        <fullName evidence="2">Uncharacterized protein</fullName>
    </submittedName>
</protein>
<organism evidence="2">
    <name type="scientific">Capra hircus</name>
    <name type="common">Goat</name>
    <dbReference type="NCBI Taxonomy" id="9925"/>
    <lineage>
        <taxon>Eukaryota</taxon>
        <taxon>Metazoa</taxon>
        <taxon>Chordata</taxon>
        <taxon>Craniata</taxon>
        <taxon>Vertebrata</taxon>
        <taxon>Euteleostomi</taxon>
        <taxon>Mammalia</taxon>
        <taxon>Eutheria</taxon>
        <taxon>Laurasiatheria</taxon>
        <taxon>Artiodactyla</taxon>
        <taxon>Ruminantia</taxon>
        <taxon>Pecora</taxon>
        <taxon>Bovidae</taxon>
        <taxon>Caprinae</taxon>
        <taxon>Capra</taxon>
    </lineage>
</organism>
<accession>A0A8C2QRI7</accession>